<dbReference type="RefSeq" id="WP_206009842.1">
    <property type="nucleotide sequence ID" value="NZ_CP070619.1"/>
</dbReference>
<sequence length="398" mass="43768">MAVQASIDLVGVNVVKSVFSIDGKKFTVQTSANVSLDRSGTPWLPPGVVVAMTTEQDLELDAPVDPAALSGAEQARDLLRSWYPQLHTPSVDAPVMSTRDSEGDGVGCFFSGGLDAFYSVLKNRAEITHLILVHGFDIDPRRPEPYEQISAGAREVAAEMGVELIEIRTDLQFLHARHGNNWGSTAHGAALAHVALLLSPHLRKVIVAASGSYDSGNMTPHGSHPDLDPLWSSENLQIVQDGTEANRVDKAAAIKDSDLAMRHLRVCNLNWDGDYNCGKCEKCIRTMINLYIAGGLEKCRTLPHTIPTERMSRMHVTSGAFPFAKENLDAMRARGIHDAELEAALQRILDRTPLEQRILEYRWLLLEVAPRVPRVLIGLLVQRGRTIRADRSAHSSQR</sequence>
<evidence type="ECO:0008006" key="3">
    <source>
        <dbReference type="Google" id="ProtNLM"/>
    </source>
</evidence>
<dbReference type="Proteomes" id="UP000662986">
    <property type="component" value="Chromosome"/>
</dbReference>
<protein>
    <recommendedName>
        <fullName evidence="3">7-cyano-7-deazaguanine synthase (Queuosine biosynthesis)</fullName>
    </recommendedName>
</protein>
<organism evidence="1 2">
    <name type="scientific">Rhodococcus pseudokoreensis</name>
    <dbReference type="NCBI Taxonomy" id="2811421"/>
    <lineage>
        <taxon>Bacteria</taxon>
        <taxon>Bacillati</taxon>
        <taxon>Actinomycetota</taxon>
        <taxon>Actinomycetes</taxon>
        <taxon>Mycobacteriales</taxon>
        <taxon>Nocardiaceae</taxon>
        <taxon>Rhodococcus</taxon>
    </lineage>
</organism>
<gene>
    <name evidence="1" type="ORF">JWS13_34025</name>
</gene>
<reference evidence="1 2" key="2">
    <citation type="journal article" date="2022" name="Arch. Microbiol.">
        <title>Rhodococcus pseudokoreensis sp. nov. isolated from the rhizosphere of young M26 apple rootstocks.</title>
        <authorList>
            <person name="Kampfer P."/>
            <person name="Glaeser S.P."/>
            <person name="Blom J."/>
            <person name="Wolf J."/>
            <person name="Benning S."/>
            <person name="Schloter M."/>
            <person name="Neumann-Schaal M."/>
        </authorList>
    </citation>
    <scope>NUCLEOTIDE SEQUENCE [LARGE SCALE GENOMIC DNA]</scope>
    <source>
        <strain evidence="1 2">R79</strain>
    </source>
</reference>
<evidence type="ECO:0000313" key="2">
    <source>
        <dbReference type="Proteomes" id="UP000662986"/>
    </source>
</evidence>
<proteinExistence type="predicted"/>
<name>A0A974W8T9_9NOCA</name>
<dbReference type="EMBL" id="CP070619">
    <property type="protein sequence ID" value="QSE93256.1"/>
    <property type="molecule type" value="Genomic_DNA"/>
</dbReference>
<evidence type="ECO:0000313" key="1">
    <source>
        <dbReference type="EMBL" id="QSE93256.1"/>
    </source>
</evidence>
<accession>A0A974W8T9</accession>
<reference evidence="1 2" key="1">
    <citation type="journal article" date="2021" name="Microbiol. Resour. Announc.">
        <title>Complete Genome Sequences of Two Rhodococcus sp. Strains with Large and Linear Chromosomes, Isolated from Apple Rhizosphere.</title>
        <authorList>
            <person name="Benning S."/>
            <person name="Brugnone N."/>
            <person name="Siani R."/>
            <person name="Kublik S."/>
            <person name="Schloter M."/>
            <person name="Rad V."/>
        </authorList>
    </citation>
    <scope>NUCLEOTIDE SEQUENCE [LARGE SCALE GENOMIC DNA]</scope>
    <source>
        <strain evidence="1 2">R79</strain>
    </source>
</reference>
<keyword evidence="2" id="KW-1185">Reference proteome</keyword>